<reference evidence="3" key="1">
    <citation type="journal article" date="2017" name="Genome Biol.">
        <title>Comparative genomics reveals high biological diversity and specific adaptations in the industrially and medically important fungal genus Aspergillus.</title>
        <authorList>
            <person name="de Vries R.P."/>
            <person name="Riley R."/>
            <person name="Wiebenga A."/>
            <person name="Aguilar-Osorio G."/>
            <person name="Amillis S."/>
            <person name="Uchima C.A."/>
            <person name="Anderluh G."/>
            <person name="Asadollahi M."/>
            <person name="Askin M."/>
            <person name="Barry K."/>
            <person name="Battaglia E."/>
            <person name="Bayram O."/>
            <person name="Benocci T."/>
            <person name="Braus-Stromeyer S.A."/>
            <person name="Caldana C."/>
            <person name="Canovas D."/>
            <person name="Cerqueira G.C."/>
            <person name="Chen F."/>
            <person name="Chen W."/>
            <person name="Choi C."/>
            <person name="Clum A."/>
            <person name="Dos Santos R.A."/>
            <person name="Damasio A.R."/>
            <person name="Diallinas G."/>
            <person name="Emri T."/>
            <person name="Fekete E."/>
            <person name="Flipphi M."/>
            <person name="Freyberg S."/>
            <person name="Gallo A."/>
            <person name="Gournas C."/>
            <person name="Habgood R."/>
            <person name="Hainaut M."/>
            <person name="Harispe M.L."/>
            <person name="Henrissat B."/>
            <person name="Hilden K.S."/>
            <person name="Hope R."/>
            <person name="Hossain A."/>
            <person name="Karabika E."/>
            <person name="Karaffa L."/>
            <person name="Karanyi Z."/>
            <person name="Krasevec N."/>
            <person name="Kuo A."/>
            <person name="Kusch H."/>
            <person name="LaButti K."/>
            <person name="Lagendijk E.L."/>
            <person name="Lapidus A."/>
            <person name="Levasseur A."/>
            <person name="Lindquist E."/>
            <person name="Lipzen A."/>
            <person name="Logrieco A.F."/>
            <person name="MacCabe A."/>
            <person name="Maekelae M.R."/>
            <person name="Malavazi I."/>
            <person name="Melin P."/>
            <person name="Meyer V."/>
            <person name="Mielnichuk N."/>
            <person name="Miskei M."/>
            <person name="Molnar A.P."/>
            <person name="Mule G."/>
            <person name="Ngan C.Y."/>
            <person name="Orejas M."/>
            <person name="Orosz E."/>
            <person name="Ouedraogo J.P."/>
            <person name="Overkamp K.M."/>
            <person name="Park H.-S."/>
            <person name="Perrone G."/>
            <person name="Piumi F."/>
            <person name="Punt P.J."/>
            <person name="Ram A.F."/>
            <person name="Ramon A."/>
            <person name="Rauscher S."/>
            <person name="Record E."/>
            <person name="Riano-Pachon D.M."/>
            <person name="Robert V."/>
            <person name="Roehrig J."/>
            <person name="Ruller R."/>
            <person name="Salamov A."/>
            <person name="Salih N.S."/>
            <person name="Samson R.A."/>
            <person name="Sandor E."/>
            <person name="Sanguinetti M."/>
            <person name="Schuetze T."/>
            <person name="Sepcic K."/>
            <person name="Shelest E."/>
            <person name="Sherlock G."/>
            <person name="Sophianopoulou V."/>
            <person name="Squina F.M."/>
            <person name="Sun H."/>
            <person name="Susca A."/>
            <person name="Todd R.B."/>
            <person name="Tsang A."/>
            <person name="Unkles S.E."/>
            <person name="van de Wiele N."/>
            <person name="van Rossen-Uffink D."/>
            <person name="Oliveira J.V."/>
            <person name="Vesth T.C."/>
            <person name="Visser J."/>
            <person name="Yu J.-H."/>
            <person name="Zhou M."/>
            <person name="Andersen M.R."/>
            <person name="Archer D.B."/>
            <person name="Baker S.E."/>
            <person name="Benoit I."/>
            <person name="Brakhage A.A."/>
            <person name="Braus G.H."/>
            <person name="Fischer R."/>
            <person name="Frisvad J.C."/>
            <person name="Goldman G.H."/>
            <person name="Houbraken J."/>
            <person name="Oakley B."/>
            <person name="Pocsi I."/>
            <person name="Scazzocchio C."/>
            <person name="Seiboth B."/>
            <person name="vanKuyk P.A."/>
            <person name="Wortman J."/>
            <person name="Dyer P.S."/>
            <person name="Grigoriev I.V."/>
        </authorList>
    </citation>
    <scope>NUCLEOTIDE SEQUENCE [LARGE SCALE GENOMIC DNA]</scope>
    <source>
        <strain evidence="3">ATCC 16872 / CBS 172.66 / WB 5094</strain>
    </source>
</reference>
<evidence type="ECO:0000256" key="1">
    <source>
        <dbReference type="ARBA" id="ARBA00008383"/>
    </source>
</evidence>
<dbReference type="GO" id="GO:0003824">
    <property type="term" value="F:catalytic activity"/>
    <property type="evidence" value="ECO:0007669"/>
    <property type="project" value="InterPro"/>
</dbReference>
<proteinExistence type="inferred from homology"/>
<keyword evidence="3" id="KW-1185">Reference proteome</keyword>
<name>A0A1L9X5M8_ASPA1</name>
<protein>
    <submittedName>
        <fullName evidence="2">Uncharacterized protein</fullName>
    </submittedName>
</protein>
<dbReference type="Pfam" id="PF02515">
    <property type="entry name" value="CoA_transf_3"/>
    <property type="match status" value="1"/>
</dbReference>
<evidence type="ECO:0000313" key="2">
    <source>
        <dbReference type="EMBL" id="OJK03608.1"/>
    </source>
</evidence>
<dbReference type="InterPro" id="IPR003673">
    <property type="entry name" value="CoA-Trfase_fam_III"/>
</dbReference>
<comment type="similarity">
    <text evidence="1">Belongs to the CoA-transferase III family.</text>
</comment>
<dbReference type="PANTHER" id="PTHR48229:SF1">
    <property type="entry name" value="ALPHA METHYLACYL-COA RACEMASE-RELATED"/>
    <property type="match status" value="1"/>
</dbReference>
<evidence type="ECO:0000313" key="3">
    <source>
        <dbReference type="Proteomes" id="UP000184546"/>
    </source>
</evidence>
<dbReference type="GeneID" id="30971624"/>
<sequence>MSINATAKEDYSSKAEAEKIFSGLIDDAEGLNIPCDALGSKVIFTSPADHIYYPTPFKVTETLAALKGVEGAMAAAIADLRFGAMPGGREIRVSLERATLFGFQALLVKVNGYSKSDPEIKKYLKDTDIHSAQSNPYRRRAANMYRTKNEDEYFFLHGSLSPTKTLNMIGLPSHRPDLTEYDEIVELIGTQVRDFSAAELEDLSQEFGQAGVTAYTHEEFCATPHGKANLNEPWWTVSRMPGDVPPTPFQTSKSSRVLDGIKVLELCCVIAGPVIGRILAEYGADVLKITCSSSVPDVPFFQVDGNMGKRAVDLDLKSPTGRQKFEQLLEEADVVIDGFRPGVLEKLGYTSSSLSDMVTRRGKGIVYVDENCFGHMGRWAGRPGWQQIADCLTGFAWEFGKFLGHCEPMVSPWPIADYGAGCMGAITALIGLYNRAQFGGSYHGKVSLMQFNLLLFAVGQYPEEIQAMLRGRVSHAFRSLRHCDGVDRSTKIALADMQQHLPELFRSPKHSTPNENLTEVWYSHRFGADVEVVRPVACVEGIENCFVRASRCNGADSDPSWSSFQLVEDFRQV</sequence>
<dbReference type="Gene3D" id="3.40.50.10540">
    <property type="entry name" value="Crotonobetainyl-coa:carnitine coa-transferase, domain 1"/>
    <property type="match status" value="1"/>
</dbReference>
<dbReference type="InterPro" id="IPR052985">
    <property type="entry name" value="CoA-trans_III_biosynth/detox"/>
</dbReference>
<dbReference type="Proteomes" id="UP000184546">
    <property type="component" value="Unassembled WGS sequence"/>
</dbReference>
<organism evidence="2 3">
    <name type="scientific">Aspergillus aculeatus (strain ATCC 16872 / CBS 172.66 / WB 5094)</name>
    <dbReference type="NCBI Taxonomy" id="690307"/>
    <lineage>
        <taxon>Eukaryota</taxon>
        <taxon>Fungi</taxon>
        <taxon>Dikarya</taxon>
        <taxon>Ascomycota</taxon>
        <taxon>Pezizomycotina</taxon>
        <taxon>Eurotiomycetes</taxon>
        <taxon>Eurotiomycetidae</taxon>
        <taxon>Eurotiales</taxon>
        <taxon>Aspergillaceae</taxon>
        <taxon>Aspergillus</taxon>
        <taxon>Aspergillus subgen. Circumdati</taxon>
    </lineage>
</organism>
<dbReference type="OMA" id="HEGEWCH"/>
<dbReference type="STRING" id="690307.A0A1L9X5M8"/>
<dbReference type="AlphaFoldDB" id="A0A1L9X5M8"/>
<dbReference type="EMBL" id="KV878971">
    <property type="protein sequence ID" value="OJK03608.1"/>
    <property type="molecule type" value="Genomic_DNA"/>
</dbReference>
<dbReference type="RefSeq" id="XP_020059947.1">
    <property type="nucleotide sequence ID" value="XM_020197810.1"/>
</dbReference>
<dbReference type="SUPFAM" id="SSF89796">
    <property type="entry name" value="CoA-transferase family III (CaiB/BaiF)"/>
    <property type="match status" value="2"/>
</dbReference>
<dbReference type="OrthoDB" id="2308815at2759"/>
<accession>A0A1L9X5M8</accession>
<dbReference type="PANTHER" id="PTHR48229">
    <property type="entry name" value="CAIB/BAIF FAMILY ENZYME (AFU_ORTHOLOGUE AFUA_1G05360)-RELATED"/>
    <property type="match status" value="1"/>
</dbReference>
<dbReference type="InterPro" id="IPR023606">
    <property type="entry name" value="CoA-Trfase_III_dom_1_sf"/>
</dbReference>
<gene>
    <name evidence="2" type="ORF">ASPACDRAFT_1862998</name>
</gene>
<dbReference type="VEuPathDB" id="FungiDB:ASPACDRAFT_1862998"/>